<organism evidence="5 6">
    <name type="scientific">Pseudopedobacter saltans</name>
    <dbReference type="NCBI Taxonomy" id="151895"/>
    <lineage>
        <taxon>Bacteria</taxon>
        <taxon>Pseudomonadati</taxon>
        <taxon>Bacteroidota</taxon>
        <taxon>Sphingobacteriia</taxon>
        <taxon>Sphingobacteriales</taxon>
        <taxon>Sphingobacteriaceae</taxon>
        <taxon>Pseudopedobacter</taxon>
    </lineage>
</organism>
<dbReference type="AlphaFoldDB" id="A0A2W5H1G0"/>
<dbReference type="InterPro" id="IPR029058">
    <property type="entry name" value="AB_hydrolase_fold"/>
</dbReference>
<keyword evidence="2 3" id="KW-0378">Hydrolase</keyword>
<gene>
    <name evidence="5" type="ORF">DI598_07635</name>
</gene>
<dbReference type="InterPro" id="IPR050309">
    <property type="entry name" value="Type-B_Carboxylest/Lipase"/>
</dbReference>
<evidence type="ECO:0000256" key="1">
    <source>
        <dbReference type="ARBA" id="ARBA00005964"/>
    </source>
</evidence>
<evidence type="ECO:0000313" key="6">
    <source>
        <dbReference type="Proteomes" id="UP000249645"/>
    </source>
</evidence>
<reference evidence="5 6" key="1">
    <citation type="submission" date="2017-11" db="EMBL/GenBank/DDBJ databases">
        <title>Infants hospitalized years apart are colonized by the same room-sourced microbial strains.</title>
        <authorList>
            <person name="Brooks B."/>
            <person name="Olm M.R."/>
            <person name="Firek B.A."/>
            <person name="Baker R."/>
            <person name="Thomas B.C."/>
            <person name="Morowitz M.J."/>
            <person name="Banfield J.F."/>
        </authorList>
    </citation>
    <scope>NUCLEOTIDE SEQUENCE [LARGE SCALE GENOMIC DNA]</scope>
    <source>
        <strain evidence="5">S2_009_000_R2_76</strain>
    </source>
</reference>
<accession>A0A2W5H1G0</accession>
<name>A0A2W5H1G0_9SPHI</name>
<evidence type="ECO:0000256" key="2">
    <source>
        <dbReference type="ARBA" id="ARBA00022801"/>
    </source>
</evidence>
<dbReference type="PANTHER" id="PTHR11559">
    <property type="entry name" value="CARBOXYLESTERASE"/>
    <property type="match status" value="1"/>
</dbReference>
<dbReference type="SUPFAM" id="SSF53474">
    <property type="entry name" value="alpha/beta-Hydrolases"/>
    <property type="match status" value="1"/>
</dbReference>
<dbReference type="Proteomes" id="UP000249645">
    <property type="component" value="Unassembled WGS sequence"/>
</dbReference>
<comment type="caution">
    <text evidence="5">The sequence shown here is derived from an EMBL/GenBank/DDBJ whole genome shotgun (WGS) entry which is preliminary data.</text>
</comment>
<evidence type="ECO:0000313" key="5">
    <source>
        <dbReference type="EMBL" id="PZP49502.1"/>
    </source>
</evidence>
<evidence type="ECO:0000259" key="4">
    <source>
        <dbReference type="Pfam" id="PF00135"/>
    </source>
</evidence>
<dbReference type="EC" id="3.1.1.-" evidence="3"/>
<protein>
    <recommendedName>
        <fullName evidence="3">Carboxylic ester hydrolase</fullName>
        <ecNumber evidence="3">3.1.1.-</ecNumber>
    </recommendedName>
</protein>
<dbReference type="InterPro" id="IPR002018">
    <property type="entry name" value="CarbesteraseB"/>
</dbReference>
<dbReference type="Gene3D" id="3.40.50.1820">
    <property type="entry name" value="alpha/beta hydrolase"/>
    <property type="match status" value="1"/>
</dbReference>
<sequence length="442" mass="49195">MQNEVSFSTRLGTIIGKKDAGLIRILGVPYAKAARYEIPNPIESFSKPFEAFSLSAAPPQVYSPVLEKVLGVDILDSLRTSEDCLQLSITMPDIAPVTSRLPVMIWIYGGSYSSGAGDASVYNPELLVQEQQVIFVSINYRLGVLGFLGGFDDRPANLGILDILEAIRWVKNNIVAFGGDADNITLFGQSAGGDAIAHLMLVDGMENLVRNVIIQSAPLGIRKNRQKMTEKMISMIKDLTSEAPLNDILKRQENINLTMPRKFALKGGMPFGVQYGYFPFPKEENIVETWRNNAKHFNILMGYTDEETSLFAPFIKPLTSLDKIPFLGKSLIKYFVKKTTDIVYRKPGNEFAKEMAENGANIYLYHVSWGAKNEFGATHTIDIPLLFGNENTFKSAKLLEGISWEKQYEDGKKLRAIWGQFAKSGSLKDENIKGLISIKKVE</sequence>
<dbReference type="Pfam" id="PF00135">
    <property type="entry name" value="COesterase"/>
    <property type="match status" value="1"/>
</dbReference>
<comment type="similarity">
    <text evidence="1 3">Belongs to the type-B carboxylesterase/lipase family.</text>
</comment>
<dbReference type="GO" id="GO:0016787">
    <property type="term" value="F:hydrolase activity"/>
    <property type="evidence" value="ECO:0007669"/>
    <property type="project" value="UniProtKB-KW"/>
</dbReference>
<feature type="domain" description="Carboxylesterase type B" evidence="4">
    <location>
        <begin position="8"/>
        <end position="316"/>
    </location>
</feature>
<dbReference type="EMBL" id="QFOI01000108">
    <property type="protein sequence ID" value="PZP49502.1"/>
    <property type="molecule type" value="Genomic_DNA"/>
</dbReference>
<dbReference type="InterPro" id="IPR019826">
    <property type="entry name" value="Carboxylesterase_B_AS"/>
</dbReference>
<evidence type="ECO:0000256" key="3">
    <source>
        <dbReference type="RuleBase" id="RU361235"/>
    </source>
</evidence>
<dbReference type="PROSITE" id="PS00122">
    <property type="entry name" value="CARBOXYLESTERASE_B_1"/>
    <property type="match status" value="1"/>
</dbReference>
<proteinExistence type="inferred from homology"/>